<dbReference type="OrthoDB" id="10268103at2759"/>
<protein>
    <submittedName>
        <fullName evidence="4">Uncharacterized protein</fullName>
    </submittedName>
</protein>
<feature type="transmembrane region" description="Helical" evidence="1">
    <location>
        <begin position="93"/>
        <end position="114"/>
    </location>
</feature>
<keyword evidence="1" id="KW-1133">Transmembrane helix</keyword>
<proteinExistence type="predicted"/>
<dbReference type="AlphaFoldDB" id="A0A8H3FBT8"/>
<dbReference type="InterPro" id="IPR002376">
    <property type="entry name" value="Formyl_transf_N"/>
</dbReference>
<dbReference type="InterPro" id="IPR036477">
    <property type="entry name" value="Formyl_transf_N_sf"/>
</dbReference>
<keyword evidence="1" id="KW-0812">Transmembrane</keyword>
<dbReference type="Pfam" id="PF00551">
    <property type="entry name" value="Formyl_trans_N"/>
    <property type="match status" value="1"/>
</dbReference>
<evidence type="ECO:0000313" key="5">
    <source>
        <dbReference type="Proteomes" id="UP000664534"/>
    </source>
</evidence>
<accession>A0A8H3FBT8</accession>
<feature type="domain" description="Formyl transferase N-terminal" evidence="2">
    <location>
        <begin position="671"/>
        <end position="769"/>
    </location>
</feature>
<feature type="domain" description="FAD-dependent urate hydroxylase HpyO/Asp monooxygenase CreE-like FAD/NAD(P)-binding" evidence="3">
    <location>
        <begin position="98"/>
        <end position="249"/>
    </location>
</feature>
<dbReference type="EMBL" id="CAJPDT010000019">
    <property type="protein sequence ID" value="CAF9917901.1"/>
    <property type="molecule type" value="Genomic_DNA"/>
</dbReference>
<dbReference type="InterPro" id="IPR052189">
    <property type="entry name" value="L-asp_N-monooxygenase_NS-form"/>
</dbReference>
<dbReference type="Gene3D" id="3.40.50.12230">
    <property type="match status" value="1"/>
</dbReference>
<sequence length="875" mass="97069">MTWRLSRHPKNISQNIIGLSSLDMVFSEAIRFLGHTALRYPARRAQRSLYSIWSRRIGHELNSSKPYSRQLAKIQMSTIGVENTKKSLYDVSFLSDVVVIGGGACGVAVVTQLIERVKQGRMLRSITLVEKSKKIGPGLAYSDACVGTILNMHASTMGIYADDPEHFTRWMGKHLPSLKDMSFPPRHIYGIYLSSVLDSVGKDATQLGVVFRVVDDETADLNPVDAHLDVILARGTKIQTPSVVLAFGNFLATVHQELVGSPGFFSPAWPLDRLRVIPSGASVSILGSGLTAIDVAIFLAENGHKGSITFVSRNGRLPKVQGIASPYQRRYILHSLARDVETSEGGALGKVISTIKREIEILDGNKHYKWSKIKVLQDPLEEFRADITSAENGLVSWQSIIKATAPVIERYWNCMTLMEKENFLREHMSIWLTYRHAIPLENARKILALMEKGQLRVVRSAVKTRWDGHHFSVATTGGDILSEYFIEAAGQEYNSHMIESPLVKRLLTKGIVNSHPAGGISVNFSTLLASKSIHVIGSMTRGTHFYTNAIDRNAAHASRIADSITASPPRRPLHLAFFVGSDLFSHLMVSKLVPRLVAQGHTPFIFLPEDKVKRKATSPELRELGFFERQLLQDQIIPFLRSSPSGGAACLTVDQIGAHYGLLVQRLKSVNDPSFLDTLSEHHIDAGFSLRCYQRFGKNIINHFAAPRALLNLHPGTLPSYRGVMTAVRAMINKEPTFGYSLHHISSSYDSGPVLDIRTAPIDYQKSMLHYMGDVYPIGVEMVLDAVENLARGKDMPAVEQDEARSRYYTFPTEEELEVMRQKGVRLVDAGAVEEVLVGSFAGGEGRDALRRLVRAAVRKWYDSQVTEAATQPNA</sequence>
<evidence type="ECO:0000313" key="4">
    <source>
        <dbReference type="EMBL" id="CAF9917901.1"/>
    </source>
</evidence>
<gene>
    <name evidence="4" type="ORF">IMSHALPRED_003778</name>
</gene>
<name>A0A8H3FBT8_9LECA</name>
<evidence type="ECO:0000259" key="3">
    <source>
        <dbReference type="Pfam" id="PF13454"/>
    </source>
</evidence>
<evidence type="ECO:0000259" key="2">
    <source>
        <dbReference type="Pfam" id="PF00551"/>
    </source>
</evidence>
<dbReference type="SUPFAM" id="SSF51905">
    <property type="entry name" value="FAD/NAD(P)-binding domain"/>
    <property type="match status" value="2"/>
</dbReference>
<dbReference type="PANTHER" id="PTHR40254:SF1">
    <property type="entry name" value="BLR0577 PROTEIN"/>
    <property type="match status" value="1"/>
</dbReference>
<comment type="caution">
    <text evidence="4">The sequence shown here is derived from an EMBL/GenBank/DDBJ whole genome shotgun (WGS) entry which is preliminary data.</text>
</comment>
<evidence type="ECO:0000256" key="1">
    <source>
        <dbReference type="SAM" id="Phobius"/>
    </source>
</evidence>
<dbReference type="Gene3D" id="3.50.50.60">
    <property type="entry name" value="FAD/NAD(P)-binding domain"/>
    <property type="match status" value="1"/>
</dbReference>
<reference evidence="4" key="1">
    <citation type="submission" date="2021-03" db="EMBL/GenBank/DDBJ databases">
        <authorList>
            <person name="Tagirdzhanova G."/>
        </authorList>
    </citation>
    <scope>NUCLEOTIDE SEQUENCE</scope>
</reference>
<dbReference type="Pfam" id="PF13454">
    <property type="entry name" value="NAD_binding_9"/>
    <property type="match status" value="1"/>
</dbReference>
<dbReference type="InterPro" id="IPR036188">
    <property type="entry name" value="FAD/NAD-bd_sf"/>
</dbReference>
<keyword evidence="1" id="KW-0472">Membrane</keyword>
<keyword evidence="5" id="KW-1185">Reference proteome</keyword>
<dbReference type="InterPro" id="IPR038732">
    <property type="entry name" value="HpyO/CreE_NAD-binding"/>
</dbReference>
<organism evidence="4 5">
    <name type="scientific">Imshaugia aleurites</name>
    <dbReference type="NCBI Taxonomy" id="172621"/>
    <lineage>
        <taxon>Eukaryota</taxon>
        <taxon>Fungi</taxon>
        <taxon>Dikarya</taxon>
        <taxon>Ascomycota</taxon>
        <taxon>Pezizomycotina</taxon>
        <taxon>Lecanoromycetes</taxon>
        <taxon>OSLEUM clade</taxon>
        <taxon>Lecanoromycetidae</taxon>
        <taxon>Lecanorales</taxon>
        <taxon>Lecanorineae</taxon>
        <taxon>Parmeliaceae</taxon>
        <taxon>Imshaugia</taxon>
    </lineage>
</organism>
<dbReference type="SUPFAM" id="SSF53328">
    <property type="entry name" value="Formyltransferase"/>
    <property type="match status" value="1"/>
</dbReference>
<dbReference type="PANTHER" id="PTHR40254">
    <property type="entry name" value="BLR0577 PROTEIN"/>
    <property type="match status" value="1"/>
</dbReference>
<dbReference type="Proteomes" id="UP000664534">
    <property type="component" value="Unassembled WGS sequence"/>
</dbReference>